<feature type="compositionally biased region" description="Polar residues" evidence="1">
    <location>
        <begin position="16"/>
        <end position="26"/>
    </location>
</feature>
<dbReference type="OrthoDB" id="3269353at2759"/>
<sequence>MSDLPVPSPEFHSQRPLRSSSISYHHSTLRDSRDRTTSRSRVFIVVIPPPSLLHQRGHLGHTLSLGPLHRLSHGIIMPLYPTMYAQLTAIAREFNFPSVTGLCLYLHCTDNGVTVTPRISDESWHPLWSLFLDGSALSQRTLPIGGQIEFDIDVVQARWYPSWLSSSKDSSDVPGFVYPFTAPVDSHIRGNSRTTTIFDENADDKPDAPVVRSAPHRHVPRKLSLVDRFDTVSSRSGSKMALHPTPSPPLERLSIETSTLSPIAQEDEPKTARQDLNIRVQSWRASAMLESTPITLDRQTSLNPPIPSNDFHINPPSNPPSAKSLKLEEYAFSISSAGPEDFDYPSSSIAEYLPSVHIDRRLLGSVCLTPLDCTSLGPLDYEPDSSIDTIRSIHSPDVACRVIEDSPLTPLTTTSWGAPFSYPSSPSSASLSASVGLERRCLSDAPISPSTITSWGPQSYSASPVFASATTTPDIAYRQLSDMDPAIRRHSSPHLSVLNSALNEEPTVIRTLDYRNQYPYFKIYPDVYSLFDLYPGIAGQPSTRTAIDYRPVINCQAQKDLNPFDVLSIQVAPNFSSFCPQVTVILNQYPSFNLYPPLYPSFDIYPPIQRNSNPSPADKPLIILTYPTFSLYPVQYPYFNIYHMVRKPPLESSKHIPRQLTPSFLVYPVLDIYPAVYPHFNLYPTTELTLDERSKVSPWRKSCPNIRKSFMIGSQYKYPVLNIYPAVYPHFDIYPPLLHAQNRSSFTPPKPLHSQTYADEILPRVCYPIFNLYPATYPEFDLYPPISCMTASHSETSYSFEYPVICLYPSTNPYLKRHPISIAPSPGQKNRCTRVELVNHSMIVIPKSLKSSKKSHQQLHHEVFPDGQALSAFLGQQARDKTAEPLLTMKNEHQLNSLQLQHLPPHKPSSPTELRDLVIPLRSPPALKNSRRASTIITPLPLQHRISQILRRPLSEHHPDVSRQSLISDRIAKFDTPPSIVRTLPRRRDSLVLQRSRNQHLLMFNIRRHELTRKSSHPPLRPPTENIAMT</sequence>
<proteinExistence type="predicted"/>
<evidence type="ECO:0000313" key="3">
    <source>
        <dbReference type="Proteomes" id="UP000242287"/>
    </source>
</evidence>
<dbReference type="STRING" id="703135.A0A2A9NXT3"/>
<evidence type="ECO:0000313" key="2">
    <source>
        <dbReference type="EMBL" id="PFH52756.1"/>
    </source>
</evidence>
<gene>
    <name evidence="2" type="ORF">AMATHDRAFT_84287</name>
</gene>
<dbReference type="AlphaFoldDB" id="A0A2A9NXT3"/>
<protein>
    <submittedName>
        <fullName evidence="2">Uncharacterized protein</fullName>
    </submittedName>
</protein>
<evidence type="ECO:0000256" key="1">
    <source>
        <dbReference type="SAM" id="MobiDB-lite"/>
    </source>
</evidence>
<name>A0A2A9NXT3_9AGAR</name>
<organism evidence="2 3">
    <name type="scientific">Amanita thiersii Skay4041</name>
    <dbReference type="NCBI Taxonomy" id="703135"/>
    <lineage>
        <taxon>Eukaryota</taxon>
        <taxon>Fungi</taxon>
        <taxon>Dikarya</taxon>
        <taxon>Basidiomycota</taxon>
        <taxon>Agaricomycotina</taxon>
        <taxon>Agaricomycetes</taxon>
        <taxon>Agaricomycetidae</taxon>
        <taxon>Agaricales</taxon>
        <taxon>Pluteineae</taxon>
        <taxon>Amanitaceae</taxon>
        <taxon>Amanita</taxon>
    </lineage>
</organism>
<accession>A0A2A9NXT3</accession>
<feature type="region of interest" description="Disordered" evidence="1">
    <location>
        <begin position="1"/>
        <end position="34"/>
    </location>
</feature>
<dbReference type="EMBL" id="KZ301977">
    <property type="protein sequence ID" value="PFH52756.1"/>
    <property type="molecule type" value="Genomic_DNA"/>
</dbReference>
<reference evidence="2 3" key="1">
    <citation type="submission" date="2014-02" db="EMBL/GenBank/DDBJ databases">
        <title>Transposable element dynamics among asymbiotic and ectomycorrhizal Amanita fungi.</title>
        <authorList>
            <consortium name="DOE Joint Genome Institute"/>
            <person name="Hess J."/>
            <person name="Skrede I."/>
            <person name="Wolfe B."/>
            <person name="LaButti K."/>
            <person name="Ohm R.A."/>
            <person name="Grigoriev I.V."/>
            <person name="Pringle A."/>
        </authorList>
    </citation>
    <scope>NUCLEOTIDE SEQUENCE [LARGE SCALE GENOMIC DNA]</scope>
    <source>
        <strain evidence="2 3">SKay4041</strain>
    </source>
</reference>
<dbReference type="Proteomes" id="UP000242287">
    <property type="component" value="Unassembled WGS sequence"/>
</dbReference>
<keyword evidence="3" id="KW-1185">Reference proteome</keyword>